<dbReference type="EMBL" id="NFHB01000008">
    <property type="protein sequence ID" value="OUN02406.1"/>
    <property type="molecule type" value="Genomic_DNA"/>
</dbReference>
<name>A0A1Y3QS33_9BACT</name>
<proteinExistence type="predicted"/>
<dbReference type="RefSeq" id="WP_087403163.1">
    <property type="nucleotide sequence ID" value="NZ_NFHB01000008.1"/>
</dbReference>
<comment type="caution">
    <text evidence="2">The sequence shown here is derived from an EMBL/GenBank/DDBJ whole genome shotgun (WGS) entry which is preliminary data.</text>
</comment>
<dbReference type="Proteomes" id="UP000195772">
    <property type="component" value="Unassembled WGS sequence"/>
</dbReference>
<organism evidence="2 3">
    <name type="scientific">Alistipes onderdonkii</name>
    <dbReference type="NCBI Taxonomy" id="328813"/>
    <lineage>
        <taxon>Bacteria</taxon>
        <taxon>Pseudomonadati</taxon>
        <taxon>Bacteroidota</taxon>
        <taxon>Bacteroidia</taxon>
        <taxon>Bacteroidales</taxon>
        <taxon>Rikenellaceae</taxon>
        <taxon>Alistipes</taxon>
    </lineage>
</organism>
<sequence length="93" mass="10836">MERKTFNKVEVHSRLGIARTSPARPSARRTFSVVFLRRKTKIDKKGKAPIYARVTTSGHAVEIFTQCHTEPDHWDQQAERSLCRHFSQQDSRK</sequence>
<feature type="domain" description="Arm DNA-binding" evidence="1">
    <location>
        <begin position="38"/>
        <end position="80"/>
    </location>
</feature>
<evidence type="ECO:0000313" key="2">
    <source>
        <dbReference type="EMBL" id="OUN02406.1"/>
    </source>
</evidence>
<evidence type="ECO:0000259" key="1">
    <source>
        <dbReference type="Pfam" id="PF17293"/>
    </source>
</evidence>
<dbReference type="AlphaFoldDB" id="A0A1Y3QS33"/>
<evidence type="ECO:0000313" key="3">
    <source>
        <dbReference type="Proteomes" id="UP000195772"/>
    </source>
</evidence>
<reference evidence="3" key="1">
    <citation type="submission" date="2017-04" db="EMBL/GenBank/DDBJ databases">
        <title>Function of individual gut microbiota members based on whole genome sequencing of pure cultures obtained from chicken caecum.</title>
        <authorList>
            <person name="Medvecky M."/>
            <person name="Cejkova D."/>
            <person name="Polansky O."/>
            <person name="Karasova D."/>
            <person name="Kubasova T."/>
            <person name="Cizek A."/>
            <person name="Rychlik I."/>
        </authorList>
    </citation>
    <scope>NUCLEOTIDE SEQUENCE [LARGE SCALE GENOMIC DNA]</scope>
    <source>
        <strain evidence="3">An90</strain>
    </source>
</reference>
<gene>
    <name evidence="2" type="ORF">B5G41_12090</name>
</gene>
<dbReference type="Pfam" id="PF17293">
    <property type="entry name" value="Arm-DNA-bind_5"/>
    <property type="match status" value="1"/>
</dbReference>
<accession>A0A1Y3QS33</accession>
<dbReference type="InterPro" id="IPR035386">
    <property type="entry name" value="Arm-DNA-bind_5"/>
</dbReference>
<dbReference type="OrthoDB" id="1493636at2"/>
<protein>
    <recommendedName>
        <fullName evidence="1">Arm DNA-binding domain-containing protein</fullName>
    </recommendedName>
</protein>